<reference evidence="2" key="1">
    <citation type="submission" date="2014-09" db="EMBL/GenBank/DDBJ databases">
        <authorList>
            <person name="Magalhaes I.L.F."/>
            <person name="Oliveira U."/>
            <person name="Santos F.R."/>
            <person name="Vidigal T.H.D.A."/>
            <person name="Brescovit A.D."/>
            <person name="Santos A.J."/>
        </authorList>
    </citation>
    <scope>NUCLEOTIDE SEQUENCE</scope>
    <source>
        <tissue evidence="2">Shoot tissue taken approximately 20 cm above the soil surface</tissue>
    </source>
</reference>
<proteinExistence type="predicted"/>
<evidence type="ECO:0000256" key="1">
    <source>
        <dbReference type="SAM" id="MobiDB-lite"/>
    </source>
</evidence>
<name>A0A0A9GV78_ARUDO</name>
<protein>
    <submittedName>
        <fullName evidence="2">Uncharacterized protein</fullName>
    </submittedName>
</protein>
<feature type="region of interest" description="Disordered" evidence="1">
    <location>
        <begin position="93"/>
        <end position="124"/>
    </location>
</feature>
<organism evidence="2">
    <name type="scientific">Arundo donax</name>
    <name type="common">Giant reed</name>
    <name type="synonym">Donax arundinaceus</name>
    <dbReference type="NCBI Taxonomy" id="35708"/>
    <lineage>
        <taxon>Eukaryota</taxon>
        <taxon>Viridiplantae</taxon>
        <taxon>Streptophyta</taxon>
        <taxon>Embryophyta</taxon>
        <taxon>Tracheophyta</taxon>
        <taxon>Spermatophyta</taxon>
        <taxon>Magnoliopsida</taxon>
        <taxon>Liliopsida</taxon>
        <taxon>Poales</taxon>
        <taxon>Poaceae</taxon>
        <taxon>PACMAD clade</taxon>
        <taxon>Arundinoideae</taxon>
        <taxon>Arundineae</taxon>
        <taxon>Arundo</taxon>
    </lineage>
</organism>
<accession>A0A0A9GV78</accession>
<dbReference type="AlphaFoldDB" id="A0A0A9GV78"/>
<feature type="compositionally biased region" description="Low complexity" evidence="1">
    <location>
        <begin position="94"/>
        <end position="124"/>
    </location>
</feature>
<reference evidence="2" key="2">
    <citation type="journal article" date="2015" name="Data Brief">
        <title>Shoot transcriptome of the giant reed, Arundo donax.</title>
        <authorList>
            <person name="Barrero R.A."/>
            <person name="Guerrero F.D."/>
            <person name="Moolhuijzen P."/>
            <person name="Goolsby J.A."/>
            <person name="Tidwell J."/>
            <person name="Bellgard S.E."/>
            <person name="Bellgard M.I."/>
        </authorList>
    </citation>
    <scope>NUCLEOTIDE SEQUENCE</scope>
    <source>
        <tissue evidence="2">Shoot tissue taken approximately 20 cm above the soil surface</tissue>
    </source>
</reference>
<dbReference type="EMBL" id="GBRH01173418">
    <property type="protein sequence ID" value="JAE24478.1"/>
    <property type="molecule type" value="Transcribed_RNA"/>
</dbReference>
<sequence>MLKKCYMGITIRIYCCYKTLIDTICCALSSRSHGLEAGLRRLGARVEGREPLEQRLVGLLRRLVVRAVPGLQVHDSGVGVELLDPLGLGRAHPRVQVTPQQQQRARQLPQQPVQRVPALVRHEP</sequence>
<evidence type="ECO:0000313" key="2">
    <source>
        <dbReference type="EMBL" id="JAE24478.1"/>
    </source>
</evidence>